<gene>
    <name evidence="8" type="ORF">ACFQ3F_25165</name>
</gene>
<dbReference type="EMBL" id="JBHTLX010000033">
    <property type="protein sequence ID" value="MFD1251106.1"/>
    <property type="molecule type" value="Genomic_DNA"/>
</dbReference>
<dbReference type="PANTHER" id="PTHR46383">
    <property type="entry name" value="ASPARTATE AMINOTRANSFERASE"/>
    <property type="match status" value="1"/>
</dbReference>
<dbReference type="PANTHER" id="PTHR46383:SF1">
    <property type="entry name" value="ASPARTATE AMINOTRANSFERASE"/>
    <property type="match status" value="1"/>
</dbReference>
<dbReference type="Pfam" id="PF00155">
    <property type="entry name" value="Aminotran_1_2"/>
    <property type="match status" value="1"/>
</dbReference>
<proteinExistence type="inferred from homology"/>
<dbReference type="PROSITE" id="PS00105">
    <property type="entry name" value="AA_TRANSFER_CLASS_1"/>
    <property type="match status" value="1"/>
</dbReference>
<dbReference type="EC" id="2.6.1.-" evidence="6"/>
<comment type="similarity">
    <text evidence="2 6">Belongs to the class-I pyridoxal-phosphate-dependent aminotransferase family.</text>
</comment>
<dbReference type="GO" id="GO:0008483">
    <property type="term" value="F:transaminase activity"/>
    <property type="evidence" value="ECO:0007669"/>
    <property type="project" value="UniProtKB-KW"/>
</dbReference>
<evidence type="ECO:0000256" key="1">
    <source>
        <dbReference type="ARBA" id="ARBA00001933"/>
    </source>
</evidence>
<evidence type="ECO:0000313" key="9">
    <source>
        <dbReference type="Proteomes" id="UP001597229"/>
    </source>
</evidence>
<dbReference type="InterPro" id="IPR050596">
    <property type="entry name" value="AspAT/PAT-like"/>
</dbReference>
<organism evidence="8 9">
    <name type="scientific">Nocardioides ginsengisoli</name>
    <dbReference type="NCBI Taxonomy" id="363868"/>
    <lineage>
        <taxon>Bacteria</taxon>
        <taxon>Bacillati</taxon>
        <taxon>Actinomycetota</taxon>
        <taxon>Actinomycetes</taxon>
        <taxon>Propionibacteriales</taxon>
        <taxon>Nocardioidaceae</taxon>
        <taxon>Nocardioides</taxon>
    </lineage>
</organism>
<reference evidence="9" key="1">
    <citation type="journal article" date="2019" name="Int. J. Syst. Evol. Microbiol.">
        <title>The Global Catalogue of Microorganisms (GCM) 10K type strain sequencing project: providing services to taxonomists for standard genome sequencing and annotation.</title>
        <authorList>
            <consortium name="The Broad Institute Genomics Platform"/>
            <consortium name="The Broad Institute Genome Sequencing Center for Infectious Disease"/>
            <person name="Wu L."/>
            <person name="Ma J."/>
        </authorList>
    </citation>
    <scope>NUCLEOTIDE SEQUENCE [LARGE SCALE GENOMIC DNA]</scope>
    <source>
        <strain evidence="9">CCUG 52478</strain>
    </source>
</reference>
<evidence type="ECO:0000256" key="4">
    <source>
        <dbReference type="ARBA" id="ARBA00022679"/>
    </source>
</evidence>
<name>A0ABW3W740_9ACTN</name>
<sequence>MRLTEAALNRPQSGVRKMMELAWGREDVIHLEVGEPGFATPDHVIEAAHRAAAVDHKTRYSPTPGLPELREALTHKLAKVNGITAPAEQVLVTNGGANALFATLGSLLDASTSVLLPDPGWSNFTMMTRAFGARPVYYDLDAKNGYLPDLDQLAALVDDSTRAIVLNSPSNPLGSVIDVRLAERLFEFAAAHDLWIVSDECYDGVDFSGDFVSMGSLEGAPERVISVYSFSKVYAMTGWRVGYVVVPPEVVTPVLGLLQPSVMCVNTPAQYAALAAITGPQDYLDVWREQYRGNRDLVLDGIAGSRYRALRPDGGFYVWLDVRDYGLSSEDFAVRLLLDHGVATTPGTAFGANGEGYLRLSLATTTDDLATGVARLLAV</sequence>
<dbReference type="InterPro" id="IPR015421">
    <property type="entry name" value="PyrdxlP-dep_Trfase_major"/>
</dbReference>
<evidence type="ECO:0000256" key="3">
    <source>
        <dbReference type="ARBA" id="ARBA00022576"/>
    </source>
</evidence>
<feature type="domain" description="Aminotransferase class I/classII large" evidence="7">
    <location>
        <begin position="27"/>
        <end position="373"/>
    </location>
</feature>
<evidence type="ECO:0000256" key="6">
    <source>
        <dbReference type="RuleBase" id="RU000481"/>
    </source>
</evidence>
<evidence type="ECO:0000259" key="7">
    <source>
        <dbReference type="Pfam" id="PF00155"/>
    </source>
</evidence>
<comment type="cofactor">
    <cofactor evidence="1 6">
        <name>pyridoxal 5'-phosphate</name>
        <dbReference type="ChEBI" id="CHEBI:597326"/>
    </cofactor>
</comment>
<evidence type="ECO:0000313" key="8">
    <source>
        <dbReference type="EMBL" id="MFD1251106.1"/>
    </source>
</evidence>
<keyword evidence="3 6" id="KW-0032">Aminotransferase</keyword>
<dbReference type="InterPro" id="IPR004839">
    <property type="entry name" value="Aminotransferase_I/II_large"/>
</dbReference>
<dbReference type="InterPro" id="IPR004838">
    <property type="entry name" value="NHTrfase_class1_PyrdxlP-BS"/>
</dbReference>
<dbReference type="SUPFAM" id="SSF53383">
    <property type="entry name" value="PLP-dependent transferases"/>
    <property type="match status" value="1"/>
</dbReference>
<comment type="caution">
    <text evidence="8">The sequence shown here is derived from an EMBL/GenBank/DDBJ whole genome shotgun (WGS) entry which is preliminary data.</text>
</comment>
<dbReference type="RefSeq" id="WP_367918159.1">
    <property type="nucleotide sequence ID" value="NZ_BAABAC010000007.1"/>
</dbReference>
<dbReference type="Gene3D" id="3.40.640.10">
    <property type="entry name" value="Type I PLP-dependent aspartate aminotransferase-like (Major domain)"/>
    <property type="match status" value="1"/>
</dbReference>
<keyword evidence="5" id="KW-0663">Pyridoxal phosphate</keyword>
<dbReference type="InterPro" id="IPR015424">
    <property type="entry name" value="PyrdxlP-dep_Trfase"/>
</dbReference>
<evidence type="ECO:0000256" key="2">
    <source>
        <dbReference type="ARBA" id="ARBA00007441"/>
    </source>
</evidence>
<keyword evidence="9" id="KW-1185">Reference proteome</keyword>
<accession>A0ABW3W740</accession>
<keyword evidence="4 6" id="KW-0808">Transferase</keyword>
<protein>
    <recommendedName>
        <fullName evidence="6">Aminotransferase</fullName>
        <ecNumber evidence="6">2.6.1.-</ecNumber>
    </recommendedName>
</protein>
<dbReference type="Proteomes" id="UP001597229">
    <property type="component" value="Unassembled WGS sequence"/>
</dbReference>
<evidence type="ECO:0000256" key="5">
    <source>
        <dbReference type="ARBA" id="ARBA00022898"/>
    </source>
</evidence>
<dbReference type="CDD" id="cd00609">
    <property type="entry name" value="AAT_like"/>
    <property type="match status" value="1"/>
</dbReference>